<dbReference type="UniPathway" id="UPA00251">
    <property type="reaction ID" value="UER00318"/>
</dbReference>
<evidence type="ECO:0000256" key="6">
    <source>
        <dbReference type="ARBA" id="ARBA00023239"/>
    </source>
</evidence>
<dbReference type="GO" id="GO:0005829">
    <property type="term" value="C:cytosol"/>
    <property type="evidence" value="ECO:0007669"/>
    <property type="project" value="TreeGrafter"/>
</dbReference>
<comment type="catalytic activity">
    <reaction evidence="8 11">
        <text>2 5-aminolevulinate = porphobilinogen + 2 H2O + H(+)</text>
        <dbReference type="Rhea" id="RHEA:24064"/>
        <dbReference type="ChEBI" id="CHEBI:15377"/>
        <dbReference type="ChEBI" id="CHEBI:15378"/>
        <dbReference type="ChEBI" id="CHEBI:58126"/>
        <dbReference type="ChEBI" id="CHEBI:356416"/>
        <dbReference type="EC" id="4.2.1.24"/>
    </reaction>
</comment>
<keyword evidence="6 11" id="KW-0456">Lyase</keyword>
<sequence>MSETGLQAVTRRIDEATGGARMRRLRQADWSRRLVRETQLTANDLIWPIFVRDGDGEPEPVASMPGVSRLSVAGCVDAAREAADLGIPVVAIFPYTDPALRDERGSQAVNPDNLVCRATRAIKKAAPNVGVMCDAALDPYTSHGHDGVMDGERILNDESVEILAKQSVVQAEAGADIIGPSDMMDGRVACIREALDAHGLRDTMIMAYSAKYASAFYGPFRDAVGSNALLRGDKRTYQMDFANSDEALREAAQDLAEGADMIMVKPGLPYLDVLARLVRELQIPTFAYQTSGEYSMMMAATQNGWLDGPKATMEVLTAYKRAGASGILTYFAPQVASGLKTPL</sequence>
<dbReference type="OrthoDB" id="9805001at2"/>
<feature type="binding site" evidence="10">
    <location>
        <position position="250"/>
    </location>
    <ligand>
        <name>Mg(2+)</name>
        <dbReference type="ChEBI" id="CHEBI:18420"/>
    </ligand>
</feature>
<dbReference type="RefSeq" id="WP_084408975.1">
    <property type="nucleotide sequence ID" value="NZ_FWXR01000003.1"/>
</dbReference>
<evidence type="ECO:0000256" key="5">
    <source>
        <dbReference type="ARBA" id="ARBA00023133"/>
    </source>
</evidence>
<dbReference type="STRING" id="937218.SAMN06297251_103150"/>
<dbReference type="GO" id="GO:0008270">
    <property type="term" value="F:zinc ion binding"/>
    <property type="evidence" value="ECO:0007669"/>
    <property type="project" value="TreeGrafter"/>
</dbReference>
<gene>
    <name evidence="13" type="ORF">SAMN06297251_103150</name>
</gene>
<dbReference type="Proteomes" id="UP000192656">
    <property type="component" value="Unassembled WGS sequence"/>
</dbReference>
<dbReference type="NCBIfam" id="NF006762">
    <property type="entry name" value="PRK09283.1"/>
    <property type="match status" value="1"/>
</dbReference>
<reference evidence="13 14" key="1">
    <citation type="submission" date="2017-04" db="EMBL/GenBank/DDBJ databases">
        <authorList>
            <person name="Afonso C.L."/>
            <person name="Miller P.J."/>
            <person name="Scott M.A."/>
            <person name="Spackman E."/>
            <person name="Goraichik I."/>
            <person name="Dimitrov K.M."/>
            <person name="Suarez D.L."/>
            <person name="Swayne D.E."/>
        </authorList>
    </citation>
    <scope>NUCLEOTIDE SEQUENCE [LARGE SCALE GENOMIC DNA]</scope>
    <source>
        <strain evidence="13 14">CGMCC 1.10972</strain>
    </source>
</reference>
<feature type="active site" description="Schiff-base intermediate with substrate" evidence="9">
    <location>
        <position position="265"/>
    </location>
</feature>
<dbReference type="CDD" id="cd04823">
    <property type="entry name" value="ALAD_PBGS_aspartate_rich"/>
    <property type="match status" value="1"/>
</dbReference>
<protein>
    <recommendedName>
        <fullName evidence="4 11">Delta-aminolevulinic acid dehydratase</fullName>
        <ecNumber evidence="3 11">4.2.1.24</ecNumber>
    </recommendedName>
</protein>
<dbReference type="InterPro" id="IPR030656">
    <property type="entry name" value="ALAD_AS"/>
</dbReference>
<evidence type="ECO:0000256" key="3">
    <source>
        <dbReference type="ARBA" id="ARBA00012053"/>
    </source>
</evidence>
<evidence type="ECO:0000256" key="8">
    <source>
        <dbReference type="ARBA" id="ARBA00047651"/>
    </source>
</evidence>
<comment type="similarity">
    <text evidence="2 12">Belongs to the ALAD family.</text>
</comment>
<evidence type="ECO:0000256" key="4">
    <source>
        <dbReference type="ARBA" id="ARBA00020771"/>
    </source>
</evidence>
<keyword evidence="5" id="KW-0350">Heme biosynthesis</keyword>
<evidence type="ECO:0000256" key="9">
    <source>
        <dbReference type="PIRSR" id="PIRSR001415-1"/>
    </source>
</evidence>
<evidence type="ECO:0000256" key="1">
    <source>
        <dbReference type="ARBA" id="ARBA00004694"/>
    </source>
</evidence>
<evidence type="ECO:0000256" key="7">
    <source>
        <dbReference type="ARBA" id="ARBA00023244"/>
    </source>
</evidence>
<keyword evidence="7 11" id="KW-0627">Porphyrin biosynthesis</keyword>
<dbReference type="EC" id="4.2.1.24" evidence="3 11"/>
<evidence type="ECO:0000256" key="11">
    <source>
        <dbReference type="RuleBase" id="RU000515"/>
    </source>
</evidence>
<dbReference type="EMBL" id="FWXR01000003">
    <property type="protein sequence ID" value="SMC52203.1"/>
    <property type="molecule type" value="Genomic_DNA"/>
</dbReference>
<accession>A0A1W1ZV01</accession>
<comment type="subunit">
    <text evidence="11">Homooctamer.</text>
</comment>
<evidence type="ECO:0000256" key="2">
    <source>
        <dbReference type="ARBA" id="ARBA00008055"/>
    </source>
</evidence>
<dbReference type="InterPro" id="IPR013785">
    <property type="entry name" value="Aldolase_TIM"/>
</dbReference>
<dbReference type="SMART" id="SM01004">
    <property type="entry name" value="ALAD"/>
    <property type="match status" value="1"/>
</dbReference>
<dbReference type="PROSITE" id="PS00169">
    <property type="entry name" value="D_ALA_DEHYDRATASE"/>
    <property type="match status" value="1"/>
</dbReference>
<organism evidence="13 14">
    <name type="scientific">Fulvimarina manganoxydans</name>
    <dbReference type="NCBI Taxonomy" id="937218"/>
    <lineage>
        <taxon>Bacteria</taxon>
        <taxon>Pseudomonadati</taxon>
        <taxon>Pseudomonadota</taxon>
        <taxon>Alphaproteobacteria</taxon>
        <taxon>Hyphomicrobiales</taxon>
        <taxon>Aurantimonadaceae</taxon>
        <taxon>Fulvimarina</taxon>
    </lineage>
</organism>
<dbReference type="FunFam" id="3.20.20.70:FF:000019">
    <property type="entry name" value="Delta-aminolevulinic acid dehydratase"/>
    <property type="match status" value="1"/>
</dbReference>
<proteinExistence type="inferred from homology"/>
<comment type="pathway">
    <text evidence="1">Porphyrin-containing compound metabolism; protoporphyrin-IX biosynthesis; coproporphyrinogen-III from 5-aminolevulinate: step 1/4.</text>
</comment>
<dbReference type="SUPFAM" id="SSF51569">
    <property type="entry name" value="Aldolase"/>
    <property type="match status" value="1"/>
</dbReference>
<keyword evidence="10" id="KW-0479">Metal-binding</keyword>
<evidence type="ECO:0000256" key="10">
    <source>
        <dbReference type="PIRSR" id="PIRSR001415-5"/>
    </source>
</evidence>
<dbReference type="AlphaFoldDB" id="A0A1W1ZV01"/>
<dbReference type="Gene3D" id="3.20.20.70">
    <property type="entry name" value="Aldolase class I"/>
    <property type="match status" value="1"/>
</dbReference>
<dbReference type="PANTHER" id="PTHR11458">
    <property type="entry name" value="DELTA-AMINOLEVULINIC ACID DEHYDRATASE"/>
    <property type="match status" value="1"/>
</dbReference>
<keyword evidence="10" id="KW-0460">Magnesium</keyword>
<dbReference type="PANTHER" id="PTHR11458:SF0">
    <property type="entry name" value="DELTA-AMINOLEVULINIC ACID DEHYDRATASE"/>
    <property type="match status" value="1"/>
</dbReference>
<dbReference type="GO" id="GO:0006782">
    <property type="term" value="P:protoporphyrinogen IX biosynthetic process"/>
    <property type="evidence" value="ECO:0007669"/>
    <property type="project" value="UniProtKB-UniPathway"/>
</dbReference>
<dbReference type="Pfam" id="PF00490">
    <property type="entry name" value="ALAD"/>
    <property type="match status" value="1"/>
</dbReference>
<dbReference type="PRINTS" id="PR00144">
    <property type="entry name" value="DALDHYDRTASE"/>
</dbReference>
<feature type="active site" description="Schiff-base intermediate with substrate" evidence="9">
    <location>
        <position position="211"/>
    </location>
</feature>
<keyword evidence="14" id="KW-1185">Reference proteome</keyword>
<dbReference type="PIRSF" id="PIRSF001415">
    <property type="entry name" value="Porphbilin_synth"/>
    <property type="match status" value="1"/>
</dbReference>
<name>A0A1W1ZV01_9HYPH</name>
<evidence type="ECO:0000313" key="13">
    <source>
        <dbReference type="EMBL" id="SMC52203.1"/>
    </source>
</evidence>
<evidence type="ECO:0000313" key="14">
    <source>
        <dbReference type="Proteomes" id="UP000192656"/>
    </source>
</evidence>
<evidence type="ECO:0000256" key="12">
    <source>
        <dbReference type="RuleBase" id="RU004161"/>
    </source>
</evidence>
<dbReference type="InterPro" id="IPR001731">
    <property type="entry name" value="ALAD"/>
</dbReference>
<dbReference type="GO" id="GO:0004655">
    <property type="term" value="F:porphobilinogen synthase activity"/>
    <property type="evidence" value="ECO:0007669"/>
    <property type="project" value="UniProtKB-EC"/>
</dbReference>